<gene>
    <name evidence="2" type="ORF">PHMEG_00031660</name>
</gene>
<evidence type="ECO:0000259" key="1">
    <source>
        <dbReference type="Pfam" id="PF22936"/>
    </source>
</evidence>
<protein>
    <recommendedName>
        <fullName evidence="1">Retrovirus-related Pol polyprotein from transposon TNT 1-94-like beta-barrel domain-containing protein</fullName>
    </recommendedName>
</protein>
<dbReference type="Pfam" id="PF22936">
    <property type="entry name" value="Pol_BBD"/>
    <property type="match status" value="1"/>
</dbReference>
<reference evidence="3" key="1">
    <citation type="submission" date="2017-03" db="EMBL/GenBank/DDBJ databases">
        <title>Phytopthora megakarya and P. palmivora, two closely related causual agents of cacao black pod achieved similar genome size and gene model numbers by different mechanisms.</title>
        <authorList>
            <person name="Ali S."/>
            <person name="Shao J."/>
            <person name="Larry D.J."/>
            <person name="Kronmiller B."/>
            <person name="Shen D."/>
            <person name="Strem M.D."/>
            <person name="Melnick R.L."/>
            <person name="Guiltinan M.J."/>
            <person name="Tyler B.M."/>
            <person name="Meinhardt L.W."/>
            <person name="Bailey B.A."/>
        </authorList>
    </citation>
    <scope>NUCLEOTIDE SEQUENCE [LARGE SCALE GENOMIC DNA]</scope>
    <source>
        <strain evidence="3">zdho120</strain>
    </source>
</reference>
<feature type="domain" description="Retrovirus-related Pol polyprotein from transposon TNT 1-94-like beta-barrel" evidence="1">
    <location>
        <begin position="1"/>
        <end position="84"/>
    </location>
</feature>
<sequence length="193" mass="22032">DSASDVHVCNQQDLLSKLKQDPSRLFQRYDGFISDNERVGNVQLRVANNKQPRQEVVLQLEKVLYKPSAAENLLSHDARENNGCTNKFGFCDSERVAWICKGRQQLLLKKSRGRYGFKTTVGAVYLIPAVQQRGSRNAEAPVVRWHLRFAHVNVPTLKNMARQEVAAGMSDGLQDDATMPCWRYKSAKMKRRR</sequence>
<keyword evidence="3" id="KW-1185">Reference proteome</keyword>
<dbReference type="EMBL" id="NBNE01010118">
    <property type="protein sequence ID" value="OWY97739.1"/>
    <property type="molecule type" value="Genomic_DNA"/>
</dbReference>
<proteinExistence type="predicted"/>
<feature type="non-terminal residue" evidence="2">
    <location>
        <position position="1"/>
    </location>
</feature>
<dbReference type="AlphaFoldDB" id="A0A225V014"/>
<accession>A0A225V014</accession>
<dbReference type="InterPro" id="IPR054722">
    <property type="entry name" value="PolX-like_BBD"/>
</dbReference>
<evidence type="ECO:0000313" key="2">
    <source>
        <dbReference type="EMBL" id="OWY97739.1"/>
    </source>
</evidence>
<dbReference type="Proteomes" id="UP000198211">
    <property type="component" value="Unassembled WGS sequence"/>
</dbReference>
<evidence type="ECO:0000313" key="3">
    <source>
        <dbReference type="Proteomes" id="UP000198211"/>
    </source>
</evidence>
<name>A0A225V014_9STRA</name>
<organism evidence="2 3">
    <name type="scientific">Phytophthora megakarya</name>
    <dbReference type="NCBI Taxonomy" id="4795"/>
    <lineage>
        <taxon>Eukaryota</taxon>
        <taxon>Sar</taxon>
        <taxon>Stramenopiles</taxon>
        <taxon>Oomycota</taxon>
        <taxon>Peronosporomycetes</taxon>
        <taxon>Peronosporales</taxon>
        <taxon>Peronosporaceae</taxon>
        <taxon>Phytophthora</taxon>
    </lineage>
</organism>
<comment type="caution">
    <text evidence="2">The sequence shown here is derived from an EMBL/GenBank/DDBJ whole genome shotgun (WGS) entry which is preliminary data.</text>
</comment>